<sequence length="206" mass="24065">MEREPSISELNELFGAEGYEPFDIELEEDEQKNEGWVKINYLLNTKTQFTKEAIKEELDIKLVTNQLPTFKLFMCNFYQYEDPIGFSFGNNPHPPKTWNPHQVTYSTIQGVIKKLEDKGLITFTKGNASEYKEKRLLSKASASKKLIKWILDTIDNVYVDCDTHVRLRLAGNKNIVLPYEPTTYTSKVDRIMKSYHKKLFQWGLQI</sequence>
<accession>A0A937JHZ2</accession>
<evidence type="ECO:0000313" key="2">
    <source>
        <dbReference type="Proteomes" id="UP000705230"/>
    </source>
</evidence>
<feature type="non-terminal residue" evidence="1">
    <location>
        <position position="206"/>
    </location>
</feature>
<reference evidence="1" key="1">
    <citation type="submission" date="2020-10" db="EMBL/GenBank/DDBJ databases">
        <title>Microbiome of the Black Sea water column analyzed by genome centric metagenomics.</title>
        <authorList>
            <person name="Cabello-Yeves P.J."/>
            <person name="Callieri C."/>
            <person name="Picazo A."/>
            <person name="Mehrshad M."/>
            <person name="Haro-Moreno J.M."/>
            <person name="Roda-Garcia J."/>
            <person name="Dzembekova N."/>
            <person name="Slabakova V."/>
            <person name="Slabakova N."/>
            <person name="Moncheva S."/>
            <person name="Rodriguez-Valera F."/>
        </authorList>
    </citation>
    <scope>NUCLEOTIDE SEQUENCE</scope>
    <source>
        <strain evidence="1">BS30m-G43</strain>
    </source>
</reference>
<gene>
    <name evidence="1" type="ORF">ISR29_04190</name>
</gene>
<dbReference type="Proteomes" id="UP000705230">
    <property type="component" value="Unassembled WGS sequence"/>
</dbReference>
<dbReference type="AlphaFoldDB" id="A0A937JHZ2"/>
<dbReference type="EMBL" id="JADHSG010000005">
    <property type="protein sequence ID" value="MBL6903382.1"/>
    <property type="molecule type" value="Genomic_DNA"/>
</dbReference>
<evidence type="ECO:0000313" key="1">
    <source>
        <dbReference type="EMBL" id="MBL6903382.1"/>
    </source>
</evidence>
<organism evidence="1 2">
    <name type="scientific">SAR86 cluster bacterium</name>
    <dbReference type="NCBI Taxonomy" id="2030880"/>
    <lineage>
        <taxon>Bacteria</taxon>
        <taxon>Pseudomonadati</taxon>
        <taxon>Pseudomonadota</taxon>
        <taxon>Gammaproteobacteria</taxon>
        <taxon>SAR86 cluster</taxon>
    </lineage>
</organism>
<proteinExistence type="predicted"/>
<comment type="caution">
    <text evidence="1">The sequence shown here is derived from an EMBL/GenBank/DDBJ whole genome shotgun (WGS) entry which is preliminary data.</text>
</comment>
<name>A0A937JHZ2_9GAMM</name>
<protein>
    <submittedName>
        <fullName evidence="1">Uncharacterized protein</fullName>
    </submittedName>
</protein>